<keyword evidence="2" id="KW-1185">Reference proteome</keyword>
<evidence type="ECO:0000313" key="2">
    <source>
        <dbReference type="Proteomes" id="UP001459277"/>
    </source>
</evidence>
<name>A0AAW2DHV1_9ROSI</name>
<dbReference type="Proteomes" id="UP001459277">
    <property type="component" value="Unassembled WGS sequence"/>
</dbReference>
<protein>
    <submittedName>
        <fullName evidence="1">Uncharacterized protein</fullName>
    </submittedName>
</protein>
<proteinExistence type="predicted"/>
<accession>A0AAW2DHV1</accession>
<comment type="caution">
    <text evidence="1">The sequence shown here is derived from an EMBL/GenBank/DDBJ whole genome shotgun (WGS) entry which is preliminary data.</text>
</comment>
<gene>
    <name evidence="1" type="ORF">SO802_010675</name>
</gene>
<dbReference type="AlphaFoldDB" id="A0AAW2DHV1"/>
<dbReference type="EMBL" id="JAZDWU010000003">
    <property type="protein sequence ID" value="KAL0009173.1"/>
    <property type="molecule type" value="Genomic_DNA"/>
</dbReference>
<evidence type="ECO:0000313" key="1">
    <source>
        <dbReference type="EMBL" id="KAL0009173.1"/>
    </source>
</evidence>
<reference evidence="1 2" key="1">
    <citation type="submission" date="2024-01" db="EMBL/GenBank/DDBJ databases">
        <title>A telomere-to-telomere, gap-free genome of sweet tea (Lithocarpus litseifolius).</title>
        <authorList>
            <person name="Zhou J."/>
        </authorList>
    </citation>
    <scope>NUCLEOTIDE SEQUENCE [LARGE SCALE GENOMIC DNA]</scope>
    <source>
        <strain evidence="1">Zhou-2022a</strain>
        <tissue evidence="1">Leaf</tissue>
    </source>
</reference>
<sequence length="251" mass="28478">MPMSEVQKTIFSLYINGVEDDVCGFETHFVYLYCSVLSVLIKTSTLSEDSELGDEEAGSTDKDLVRLTKPERRANLKKQRKEAKKLGRELEKVEEVQQTPQAAVLQKLAELGVALLANPEPNIKSLSYRIWLPTEKELEMKVSKDVKKMFYKSTLLSAYKVLQMMSKVFLWNEKDADGNTVLRHHSNSSKLISQVMNDLRLDKMAFNKQNLDAFDVTLTSEEIGIGKVVEWRKMALEGRLVSNINEADASP</sequence>
<organism evidence="1 2">
    <name type="scientific">Lithocarpus litseifolius</name>
    <dbReference type="NCBI Taxonomy" id="425828"/>
    <lineage>
        <taxon>Eukaryota</taxon>
        <taxon>Viridiplantae</taxon>
        <taxon>Streptophyta</taxon>
        <taxon>Embryophyta</taxon>
        <taxon>Tracheophyta</taxon>
        <taxon>Spermatophyta</taxon>
        <taxon>Magnoliopsida</taxon>
        <taxon>eudicotyledons</taxon>
        <taxon>Gunneridae</taxon>
        <taxon>Pentapetalae</taxon>
        <taxon>rosids</taxon>
        <taxon>fabids</taxon>
        <taxon>Fagales</taxon>
        <taxon>Fagaceae</taxon>
        <taxon>Lithocarpus</taxon>
    </lineage>
</organism>